<evidence type="ECO:0000256" key="1">
    <source>
        <dbReference type="ARBA" id="ARBA00008720"/>
    </source>
</evidence>
<comment type="function">
    <text evidence="2 3">Might take part in the signal recognition particle (SRP) pathway. This is inferred from the conservation of its genetic proximity to ftsY/ffh. May be a regulatory protein.</text>
</comment>
<dbReference type="Gene3D" id="1.10.10.10">
    <property type="entry name" value="Winged helix-like DNA-binding domain superfamily/Winged helix DNA-binding domain"/>
    <property type="match status" value="1"/>
</dbReference>
<evidence type="ECO:0000256" key="3">
    <source>
        <dbReference type="HAMAP-Rule" id="MF_00245"/>
    </source>
</evidence>
<dbReference type="SUPFAM" id="SSF88659">
    <property type="entry name" value="Sigma3 and sigma4 domains of RNA polymerase sigma factors"/>
    <property type="match status" value="1"/>
</dbReference>
<dbReference type="GO" id="GO:0003677">
    <property type="term" value="F:DNA binding"/>
    <property type="evidence" value="ECO:0007669"/>
    <property type="project" value="UniProtKB-KW"/>
</dbReference>
<dbReference type="Proteomes" id="UP000886787">
    <property type="component" value="Unassembled WGS sequence"/>
</dbReference>
<organism evidence="4 5">
    <name type="scientific">Candidatus Scatavimonas merdigallinarum</name>
    <dbReference type="NCBI Taxonomy" id="2840914"/>
    <lineage>
        <taxon>Bacteria</taxon>
        <taxon>Bacillati</taxon>
        <taxon>Bacillota</taxon>
        <taxon>Clostridia</taxon>
        <taxon>Eubacteriales</taxon>
        <taxon>Oscillospiraceae</taxon>
        <taxon>Oscillospiraceae incertae sedis</taxon>
        <taxon>Candidatus Scatavimonas</taxon>
    </lineage>
</organism>
<dbReference type="InterPro" id="IPR013324">
    <property type="entry name" value="RNA_pol_sigma_r3/r4-like"/>
</dbReference>
<evidence type="ECO:0000256" key="2">
    <source>
        <dbReference type="ARBA" id="ARBA00024764"/>
    </source>
</evidence>
<dbReference type="EMBL" id="DVFW01000026">
    <property type="protein sequence ID" value="HIQ80738.1"/>
    <property type="molecule type" value="Genomic_DNA"/>
</dbReference>
<reference evidence="4" key="2">
    <citation type="journal article" date="2021" name="PeerJ">
        <title>Extensive microbial diversity within the chicken gut microbiome revealed by metagenomics and culture.</title>
        <authorList>
            <person name="Gilroy R."/>
            <person name="Ravi A."/>
            <person name="Getino M."/>
            <person name="Pursley I."/>
            <person name="Horton D.L."/>
            <person name="Alikhan N.F."/>
            <person name="Baker D."/>
            <person name="Gharbi K."/>
            <person name="Hall N."/>
            <person name="Watson M."/>
            <person name="Adriaenssens E.M."/>
            <person name="Foster-Nyarko E."/>
            <person name="Jarju S."/>
            <person name="Secka A."/>
            <person name="Antonio M."/>
            <person name="Oren A."/>
            <person name="Chaudhuri R.R."/>
            <person name="La Ragione R."/>
            <person name="Hildebrand F."/>
            <person name="Pallen M.J."/>
        </authorList>
    </citation>
    <scope>NUCLEOTIDE SEQUENCE</scope>
    <source>
        <strain evidence="4">ChiSjej1B19-3389</strain>
    </source>
</reference>
<proteinExistence type="inferred from homology"/>
<dbReference type="NCBIfam" id="NF045758">
    <property type="entry name" value="YlxM"/>
    <property type="match status" value="1"/>
</dbReference>
<keyword evidence="4" id="KW-0238">DNA-binding</keyword>
<reference evidence="4" key="1">
    <citation type="submission" date="2020-10" db="EMBL/GenBank/DDBJ databases">
        <authorList>
            <person name="Gilroy R."/>
        </authorList>
    </citation>
    <scope>NUCLEOTIDE SEQUENCE</scope>
    <source>
        <strain evidence="4">ChiSjej1B19-3389</strain>
    </source>
</reference>
<dbReference type="PANTHER" id="PTHR40083:SF1">
    <property type="entry name" value="UPF0122 PROTEIN YLXM"/>
    <property type="match status" value="1"/>
</dbReference>
<dbReference type="InterPro" id="IPR007394">
    <property type="entry name" value="UPF0122"/>
</dbReference>
<sequence length="120" mass="13827">MEKNLQISFLLDFYGELLSPRQREITDSYYNNDLSLGEISANTGITRQAVRDIVKRTELALFEMEEKLGLCSRFESMQSGLAKIEEHARTIQAYNKTKYQDEIVSDNITQILSTVNNLQE</sequence>
<dbReference type="HAMAP" id="MF_00245">
    <property type="entry name" value="UPF0122"/>
    <property type="match status" value="1"/>
</dbReference>
<comment type="caution">
    <text evidence="4">The sequence shown here is derived from an EMBL/GenBank/DDBJ whole genome shotgun (WGS) entry which is preliminary data.</text>
</comment>
<comment type="similarity">
    <text evidence="1 3">Belongs to the UPF0122 family.</text>
</comment>
<dbReference type="PANTHER" id="PTHR40083">
    <property type="entry name" value="UPF0122 PROTEIN CBO2450/CLC_2298"/>
    <property type="match status" value="1"/>
</dbReference>
<name>A0A9D1CUP9_9FIRM</name>
<evidence type="ECO:0000313" key="4">
    <source>
        <dbReference type="EMBL" id="HIQ80738.1"/>
    </source>
</evidence>
<dbReference type="Pfam" id="PF04297">
    <property type="entry name" value="UPF0122"/>
    <property type="match status" value="1"/>
</dbReference>
<accession>A0A9D1CUP9</accession>
<gene>
    <name evidence="4" type="ORF">IAD32_05560</name>
</gene>
<dbReference type="InterPro" id="IPR054831">
    <property type="entry name" value="UPF0122_fam_protein"/>
</dbReference>
<protein>
    <recommendedName>
        <fullName evidence="3">UPF0122 protein IAD32_05560</fullName>
    </recommendedName>
</protein>
<evidence type="ECO:0000313" key="5">
    <source>
        <dbReference type="Proteomes" id="UP000886787"/>
    </source>
</evidence>
<dbReference type="AlphaFoldDB" id="A0A9D1CUP9"/>
<dbReference type="InterPro" id="IPR036388">
    <property type="entry name" value="WH-like_DNA-bd_sf"/>
</dbReference>